<keyword evidence="1" id="KW-0472">Membrane</keyword>
<evidence type="ECO:0000256" key="1">
    <source>
        <dbReference type="SAM" id="Phobius"/>
    </source>
</evidence>
<keyword evidence="1" id="KW-0812">Transmembrane</keyword>
<feature type="transmembrane region" description="Helical" evidence="1">
    <location>
        <begin position="21"/>
        <end position="43"/>
    </location>
</feature>
<feature type="non-terminal residue" evidence="2">
    <location>
        <position position="1"/>
    </location>
</feature>
<dbReference type="AlphaFoldDB" id="A0A382G173"/>
<proteinExistence type="predicted"/>
<gene>
    <name evidence="2" type="ORF">METZ01_LOCUS221486</name>
</gene>
<organism evidence="2">
    <name type="scientific">marine metagenome</name>
    <dbReference type="NCBI Taxonomy" id="408172"/>
    <lineage>
        <taxon>unclassified sequences</taxon>
        <taxon>metagenomes</taxon>
        <taxon>ecological metagenomes</taxon>
    </lineage>
</organism>
<sequence>VLIRASRQKDPVCILNRKGGIIRLALTSVKIILLYAIMVEIFGSNN</sequence>
<dbReference type="EMBL" id="UINC01052838">
    <property type="protein sequence ID" value="SVB68632.1"/>
    <property type="molecule type" value="Genomic_DNA"/>
</dbReference>
<keyword evidence="1" id="KW-1133">Transmembrane helix</keyword>
<reference evidence="2" key="1">
    <citation type="submission" date="2018-05" db="EMBL/GenBank/DDBJ databases">
        <authorList>
            <person name="Lanie J.A."/>
            <person name="Ng W.-L."/>
            <person name="Kazmierczak K.M."/>
            <person name="Andrzejewski T.M."/>
            <person name="Davidsen T.M."/>
            <person name="Wayne K.J."/>
            <person name="Tettelin H."/>
            <person name="Glass J.I."/>
            <person name="Rusch D."/>
            <person name="Podicherti R."/>
            <person name="Tsui H.-C.T."/>
            <person name="Winkler M.E."/>
        </authorList>
    </citation>
    <scope>NUCLEOTIDE SEQUENCE</scope>
</reference>
<protein>
    <submittedName>
        <fullName evidence="2">Uncharacterized protein</fullName>
    </submittedName>
</protein>
<evidence type="ECO:0000313" key="2">
    <source>
        <dbReference type="EMBL" id="SVB68632.1"/>
    </source>
</evidence>
<name>A0A382G173_9ZZZZ</name>
<accession>A0A382G173</accession>